<feature type="compositionally biased region" description="Pro residues" evidence="2">
    <location>
        <begin position="374"/>
        <end position="384"/>
    </location>
</feature>
<feature type="compositionally biased region" description="Basic and acidic residues" evidence="2">
    <location>
        <begin position="781"/>
        <end position="805"/>
    </location>
</feature>
<proteinExistence type="predicted"/>
<keyword evidence="4" id="KW-1185">Reference proteome</keyword>
<gene>
    <name evidence="3" type="ORF">ESCO_004699</name>
</gene>
<evidence type="ECO:0000256" key="1">
    <source>
        <dbReference type="ARBA" id="ARBA00022581"/>
    </source>
</evidence>
<dbReference type="OrthoDB" id="420046at2759"/>
<feature type="compositionally biased region" description="Polar residues" evidence="2">
    <location>
        <begin position="306"/>
        <end position="316"/>
    </location>
</feature>
<feature type="compositionally biased region" description="Polar residues" evidence="2">
    <location>
        <begin position="674"/>
        <end position="696"/>
    </location>
</feature>
<keyword evidence="1" id="KW-0945">Host-virus interaction</keyword>
<dbReference type="EMBL" id="LGSR01000029">
    <property type="protein sequence ID" value="KOS16783.1"/>
    <property type="molecule type" value="Genomic_DNA"/>
</dbReference>
<dbReference type="Proteomes" id="UP000053831">
    <property type="component" value="Unassembled WGS sequence"/>
</dbReference>
<feature type="compositionally biased region" description="Low complexity" evidence="2">
    <location>
        <begin position="23"/>
        <end position="70"/>
    </location>
</feature>
<dbReference type="PANTHER" id="PTHR13037">
    <property type="entry name" value="FORMIN"/>
    <property type="match status" value="1"/>
</dbReference>
<feature type="region of interest" description="Disordered" evidence="2">
    <location>
        <begin position="758"/>
        <end position="810"/>
    </location>
</feature>
<reference evidence="3 4" key="1">
    <citation type="submission" date="2015-07" db="EMBL/GenBank/DDBJ databases">
        <title>The genome of the fungus Escovopsis weberi, a specialized disease agent of ant agriculture.</title>
        <authorList>
            <person name="de Man T.J."/>
            <person name="Stajich J.E."/>
            <person name="Kubicek C.P."/>
            <person name="Chenthamara K."/>
            <person name="Atanasova L."/>
            <person name="Druzhinina I.S."/>
            <person name="Birnbaum S."/>
            <person name="Barribeau S.M."/>
            <person name="Teiling C."/>
            <person name="Suen G."/>
            <person name="Currie C."/>
            <person name="Gerardo N.M."/>
        </authorList>
    </citation>
    <scope>NUCLEOTIDE SEQUENCE [LARGE SCALE GENOMIC DNA]</scope>
</reference>
<evidence type="ECO:0000313" key="3">
    <source>
        <dbReference type="EMBL" id="KOS16783.1"/>
    </source>
</evidence>
<name>A0A0M9VRN5_ESCWE</name>
<sequence>MARKKNKQPAGKQGPSTGETPRSSISPSSSNLSSSTAGIASGTPSISAPPTSTSSRKSSAKSSAAPSSEISPPLLISRNKHWKFISCFHGSWLQMPFEVLEAIAHINYNTVLPRPVDSGCLFDILKVRRLFEEATSLAVRAASDIASPMLTNVNAGFRDPEAMGCLLMGAPPAAPHGARLSKERKFRMREQACQKLARAYRLDEIACSVATMQGASPLEDIGKLVLQRSPADPDARYVDFFHEKIPSRRVAQSTSLLPLTDILSDRPEEPEVLRTRALVKVFKRDYDGAVQDLTHALSVHRFVNPASHTPQESNQKNAPPQGGHPPNGNNKRRPNDVLLTEKEQPSSFESQILFQRATAYFSMACEHVRNGMPMPSPPPPPPPSRAEQPSSNGPDDAAKPLSTVPGPAQGPEKQAESRRLAKHFARRAIKDYMAFISRFHYSPNYPIKAIQEYTDRVTNLTHSTRTARDASITLDSHAVYPLSELFAAAAPPENLPPFPPPNPGPDHHHHPNSPRRSTAPPVTTCEWLTFHPLITDVLHSLLLCHLLVQTPAKELQRHAYMAARLVRLADGFPIFQASRSPSRADWLEVLRRAGNWLRLADSWENLTSPFLIPFFCTKAEQHKIIASASHLCPVPPAVLFQARIASPAAAPKQPEQHAMQDHALSQTYNTRKTTLHNIGSSPFSTQSTTATANLKTTEPKPSASPAPTSREKPAKSDPPPLTYEDTLNKWIAEDSREHPILADRAAFLTRWLQEAPAVAAPSTGRRKKRPARPSQSQSQSRPKDMEGSHSDKRGNDTNNGKEKNDNVIGKRNVLNDTVEALAGDIGRLNV</sequence>
<feature type="compositionally biased region" description="Pro residues" evidence="2">
    <location>
        <begin position="493"/>
        <end position="504"/>
    </location>
</feature>
<feature type="region of interest" description="Disordered" evidence="2">
    <location>
        <begin position="674"/>
        <end position="724"/>
    </location>
</feature>
<feature type="region of interest" description="Disordered" evidence="2">
    <location>
        <begin position="1"/>
        <end position="70"/>
    </location>
</feature>
<feature type="region of interest" description="Disordered" evidence="2">
    <location>
        <begin position="306"/>
        <end position="335"/>
    </location>
</feature>
<feature type="region of interest" description="Disordered" evidence="2">
    <location>
        <begin position="491"/>
        <end position="518"/>
    </location>
</feature>
<protein>
    <submittedName>
        <fullName evidence="3">Uncharacterized protein</fullName>
    </submittedName>
</protein>
<feature type="compositionally biased region" description="Low complexity" evidence="2">
    <location>
        <begin position="317"/>
        <end position="329"/>
    </location>
</feature>
<evidence type="ECO:0000313" key="4">
    <source>
        <dbReference type="Proteomes" id="UP000053831"/>
    </source>
</evidence>
<comment type="caution">
    <text evidence="3">The sequence shown here is derived from an EMBL/GenBank/DDBJ whole genome shotgun (WGS) entry which is preliminary data.</text>
</comment>
<evidence type="ECO:0000256" key="2">
    <source>
        <dbReference type="SAM" id="MobiDB-lite"/>
    </source>
</evidence>
<accession>A0A0M9VRN5</accession>
<dbReference type="STRING" id="150374.A0A0M9VRN5"/>
<organism evidence="3 4">
    <name type="scientific">Escovopsis weberi</name>
    <dbReference type="NCBI Taxonomy" id="150374"/>
    <lineage>
        <taxon>Eukaryota</taxon>
        <taxon>Fungi</taxon>
        <taxon>Dikarya</taxon>
        <taxon>Ascomycota</taxon>
        <taxon>Pezizomycotina</taxon>
        <taxon>Sordariomycetes</taxon>
        <taxon>Hypocreomycetidae</taxon>
        <taxon>Hypocreales</taxon>
        <taxon>Hypocreaceae</taxon>
        <taxon>Escovopsis</taxon>
    </lineage>
</organism>
<dbReference type="PANTHER" id="PTHR13037:SF24">
    <property type="entry name" value="POLYCOMB PROTEIN PCL-RELATED"/>
    <property type="match status" value="1"/>
</dbReference>
<feature type="region of interest" description="Disordered" evidence="2">
    <location>
        <begin position="370"/>
        <end position="420"/>
    </location>
</feature>
<dbReference type="AlphaFoldDB" id="A0A0M9VRN5"/>